<organism evidence="2 3">
    <name type="scientific">Thamnocephalis sphaerospora</name>
    <dbReference type="NCBI Taxonomy" id="78915"/>
    <lineage>
        <taxon>Eukaryota</taxon>
        <taxon>Fungi</taxon>
        <taxon>Fungi incertae sedis</taxon>
        <taxon>Zoopagomycota</taxon>
        <taxon>Zoopagomycotina</taxon>
        <taxon>Zoopagomycetes</taxon>
        <taxon>Zoopagales</taxon>
        <taxon>Sigmoideomycetaceae</taxon>
        <taxon>Thamnocephalis</taxon>
    </lineage>
</organism>
<name>A0A4P9XUE8_9FUNG</name>
<sequence>MAAPLALQSLEAAWAAVKVAVAAEMAAPGVHVALPAADRRDVPQDAGHMDRAVACEPYAGPGQLPDRPSRLKTADVAPERASARPSRQKTDDVASEVALGRETTTDEADRTMVALARLASKAAYQAEAKSAGYWATAIFATHSTTRAPDRVHRGG</sequence>
<proteinExistence type="predicted"/>
<reference evidence="3" key="1">
    <citation type="journal article" date="2018" name="Nat. Microbiol.">
        <title>Leveraging single-cell genomics to expand the fungal tree of life.</title>
        <authorList>
            <person name="Ahrendt S.R."/>
            <person name="Quandt C.A."/>
            <person name="Ciobanu D."/>
            <person name="Clum A."/>
            <person name="Salamov A."/>
            <person name="Andreopoulos B."/>
            <person name="Cheng J.F."/>
            <person name="Woyke T."/>
            <person name="Pelin A."/>
            <person name="Henrissat B."/>
            <person name="Reynolds N.K."/>
            <person name="Benny G.L."/>
            <person name="Smith M.E."/>
            <person name="James T.Y."/>
            <person name="Grigoriev I.V."/>
        </authorList>
    </citation>
    <scope>NUCLEOTIDE SEQUENCE [LARGE SCALE GENOMIC DNA]</scope>
    <source>
        <strain evidence="3">RSA 1356</strain>
    </source>
</reference>
<dbReference type="AlphaFoldDB" id="A0A4P9XUE8"/>
<gene>
    <name evidence="2" type="ORF">THASP1DRAFT_22365</name>
</gene>
<protein>
    <submittedName>
        <fullName evidence="2">Uncharacterized protein</fullName>
    </submittedName>
</protein>
<feature type="compositionally biased region" description="Basic and acidic residues" evidence="1">
    <location>
        <begin position="67"/>
        <end position="92"/>
    </location>
</feature>
<evidence type="ECO:0000313" key="2">
    <source>
        <dbReference type="EMBL" id="RKP09854.1"/>
    </source>
</evidence>
<evidence type="ECO:0000313" key="3">
    <source>
        <dbReference type="Proteomes" id="UP000271241"/>
    </source>
</evidence>
<feature type="region of interest" description="Disordered" evidence="1">
    <location>
        <begin position="53"/>
        <end position="106"/>
    </location>
</feature>
<accession>A0A4P9XUE8</accession>
<dbReference type="EMBL" id="KZ992485">
    <property type="protein sequence ID" value="RKP09854.1"/>
    <property type="molecule type" value="Genomic_DNA"/>
</dbReference>
<evidence type="ECO:0000256" key="1">
    <source>
        <dbReference type="SAM" id="MobiDB-lite"/>
    </source>
</evidence>
<keyword evidence="3" id="KW-1185">Reference proteome</keyword>
<dbReference type="Proteomes" id="UP000271241">
    <property type="component" value="Unassembled WGS sequence"/>
</dbReference>